<accession>A0A1F5EXR4</accession>
<reference evidence="2 3" key="1">
    <citation type="journal article" date="2016" name="Nat. Commun.">
        <title>Thousands of microbial genomes shed light on interconnected biogeochemical processes in an aquifer system.</title>
        <authorList>
            <person name="Anantharaman K."/>
            <person name="Brown C.T."/>
            <person name="Hug L.A."/>
            <person name="Sharon I."/>
            <person name="Castelle C.J."/>
            <person name="Probst A.J."/>
            <person name="Thomas B.C."/>
            <person name="Singh A."/>
            <person name="Wilkins M.J."/>
            <person name="Karaoz U."/>
            <person name="Brodie E.L."/>
            <person name="Williams K.H."/>
            <person name="Hubbard S.S."/>
            <person name="Banfield J.F."/>
        </authorList>
    </citation>
    <scope>NUCLEOTIDE SEQUENCE [LARGE SCALE GENOMIC DNA]</scope>
</reference>
<feature type="transmembrane region" description="Helical" evidence="1">
    <location>
        <begin position="15"/>
        <end position="34"/>
    </location>
</feature>
<feature type="transmembrane region" description="Helical" evidence="1">
    <location>
        <begin position="40"/>
        <end position="58"/>
    </location>
</feature>
<evidence type="ECO:0000313" key="2">
    <source>
        <dbReference type="EMBL" id="OGD72203.1"/>
    </source>
</evidence>
<sequence length="112" mass="12704">MSEPTYRAHRTELRWLYFVLIVALVFFVLPFSSWGAALNIVAQIFFMLCIIAGTFRAMQLKNEVDAEPKGEVTTPQGKFSFFNLLVTGLFALGLLFYFLDKVIDSGGSNFFM</sequence>
<keyword evidence="1" id="KW-0472">Membrane</keyword>
<gene>
    <name evidence="2" type="ORF">A2Y64_06135</name>
</gene>
<evidence type="ECO:0000256" key="1">
    <source>
        <dbReference type="SAM" id="Phobius"/>
    </source>
</evidence>
<proteinExistence type="predicted"/>
<dbReference type="Proteomes" id="UP000177187">
    <property type="component" value="Unassembled WGS sequence"/>
</dbReference>
<organism evidence="2 3">
    <name type="scientific">Candidatus Coatesbacteria bacterium RBG_13_66_14</name>
    <dbReference type="NCBI Taxonomy" id="1817816"/>
    <lineage>
        <taxon>Bacteria</taxon>
        <taxon>Candidatus Coatesiibacteriota</taxon>
    </lineage>
</organism>
<feature type="transmembrane region" description="Helical" evidence="1">
    <location>
        <begin position="79"/>
        <end position="99"/>
    </location>
</feature>
<dbReference type="EMBL" id="MFAF01000129">
    <property type="protein sequence ID" value="OGD72203.1"/>
    <property type="molecule type" value="Genomic_DNA"/>
</dbReference>
<keyword evidence="1" id="KW-1133">Transmembrane helix</keyword>
<evidence type="ECO:0000313" key="3">
    <source>
        <dbReference type="Proteomes" id="UP000177187"/>
    </source>
</evidence>
<dbReference type="AlphaFoldDB" id="A0A1F5EXR4"/>
<keyword evidence="1" id="KW-0812">Transmembrane</keyword>
<comment type="caution">
    <text evidence="2">The sequence shown here is derived from an EMBL/GenBank/DDBJ whole genome shotgun (WGS) entry which is preliminary data.</text>
</comment>
<protein>
    <submittedName>
        <fullName evidence="2">Uncharacterized protein</fullName>
    </submittedName>
</protein>
<name>A0A1F5EXR4_9BACT</name>